<proteinExistence type="predicted"/>
<dbReference type="AlphaFoldDB" id="A0A0G0B8E0"/>
<protein>
    <submittedName>
        <fullName evidence="2">Uncharacterized protein</fullName>
    </submittedName>
</protein>
<reference evidence="2 3" key="1">
    <citation type="journal article" date="2015" name="Nature">
        <title>rRNA introns, odd ribosomes, and small enigmatic genomes across a large radiation of phyla.</title>
        <authorList>
            <person name="Brown C.T."/>
            <person name="Hug L.A."/>
            <person name="Thomas B.C."/>
            <person name="Sharon I."/>
            <person name="Castelle C.J."/>
            <person name="Singh A."/>
            <person name="Wilkins M.J."/>
            <person name="Williams K.H."/>
            <person name="Banfield J.F."/>
        </authorList>
    </citation>
    <scope>NUCLEOTIDE SEQUENCE [LARGE SCALE GENOMIC DNA]</scope>
</reference>
<evidence type="ECO:0000313" key="2">
    <source>
        <dbReference type="EMBL" id="KKP65638.1"/>
    </source>
</evidence>
<comment type="caution">
    <text evidence="2">The sequence shown here is derived from an EMBL/GenBank/DDBJ whole genome shotgun (WGS) entry which is preliminary data.</text>
</comment>
<accession>A0A0G0B8E0</accession>
<keyword evidence="1" id="KW-0472">Membrane</keyword>
<dbReference type="EMBL" id="LBPX01000048">
    <property type="protein sequence ID" value="KKP65638.1"/>
    <property type="molecule type" value="Genomic_DNA"/>
</dbReference>
<dbReference type="Proteomes" id="UP000034127">
    <property type="component" value="Unassembled WGS sequence"/>
</dbReference>
<evidence type="ECO:0000313" key="3">
    <source>
        <dbReference type="Proteomes" id="UP000034127"/>
    </source>
</evidence>
<name>A0A0G0B8E0_9BACT</name>
<keyword evidence="1" id="KW-0812">Transmembrane</keyword>
<organism evidence="2 3">
    <name type="scientific">Candidatus Roizmanbacteria bacterium GW2011_GWC2_35_12</name>
    <dbReference type="NCBI Taxonomy" id="1618485"/>
    <lineage>
        <taxon>Bacteria</taxon>
        <taxon>Candidatus Roizmaniibacteriota</taxon>
    </lineage>
</organism>
<keyword evidence="1" id="KW-1133">Transmembrane helix</keyword>
<gene>
    <name evidence="2" type="ORF">UR63_C0048G0013</name>
</gene>
<feature type="transmembrane region" description="Helical" evidence="1">
    <location>
        <begin position="6"/>
        <end position="28"/>
    </location>
</feature>
<sequence>MEVNWQNIFYIMTSLVMIVFMITCVWLIKLLILSSRLVNNLTAIVHKWSNVTDDIRNLKEDVKLKVSSFLLKVLDKKYKRG</sequence>
<evidence type="ECO:0000256" key="1">
    <source>
        <dbReference type="SAM" id="Phobius"/>
    </source>
</evidence>